<dbReference type="InterPro" id="IPR000261">
    <property type="entry name" value="EH_dom"/>
</dbReference>
<dbReference type="PROSITE" id="PS50222">
    <property type="entry name" value="EF_HAND_2"/>
    <property type="match status" value="2"/>
</dbReference>
<dbReference type="PROSITE" id="PS50330">
    <property type="entry name" value="UIM"/>
    <property type="match status" value="1"/>
</dbReference>
<evidence type="ECO:0000256" key="2">
    <source>
        <dbReference type="SAM" id="Coils"/>
    </source>
</evidence>
<dbReference type="InterPro" id="IPR002048">
    <property type="entry name" value="EF_hand_dom"/>
</dbReference>
<dbReference type="CDD" id="cd00052">
    <property type="entry name" value="EH"/>
    <property type="match status" value="3"/>
</dbReference>
<dbReference type="SMART" id="SM00027">
    <property type="entry name" value="EH"/>
    <property type="match status" value="3"/>
</dbReference>
<dbReference type="PANTHER" id="PTHR11216:SF176">
    <property type="entry name" value="EPIDERMAL GROWTH FACTOR RECEPTOR PATHWAY SUBSTRATE CLONE 15, ISOFORM A"/>
    <property type="match status" value="1"/>
</dbReference>
<organism evidence="6 7">
    <name type="scientific">Daphnia galeata</name>
    <dbReference type="NCBI Taxonomy" id="27404"/>
    <lineage>
        <taxon>Eukaryota</taxon>
        <taxon>Metazoa</taxon>
        <taxon>Ecdysozoa</taxon>
        <taxon>Arthropoda</taxon>
        <taxon>Crustacea</taxon>
        <taxon>Branchiopoda</taxon>
        <taxon>Diplostraca</taxon>
        <taxon>Cladocera</taxon>
        <taxon>Anomopoda</taxon>
        <taxon>Daphniidae</taxon>
        <taxon>Daphnia</taxon>
    </lineage>
</organism>
<feature type="coiled-coil region" evidence="2">
    <location>
        <begin position="375"/>
        <end position="562"/>
    </location>
</feature>
<dbReference type="PROSITE" id="PS00018">
    <property type="entry name" value="EF_HAND_1"/>
    <property type="match status" value="2"/>
</dbReference>
<dbReference type="Pfam" id="PF12763">
    <property type="entry name" value="EH"/>
    <property type="match status" value="3"/>
</dbReference>
<feature type="domain" description="EH" evidence="4">
    <location>
        <begin position="275"/>
        <end position="364"/>
    </location>
</feature>
<name>A0A8J2WKH5_9CRUS</name>
<evidence type="ECO:0000256" key="1">
    <source>
        <dbReference type="ARBA" id="ARBA00022837"/>
    </source>
</evidence>
<comment type="caution">
    <text evidence="6">The sequence shown here is derived from an EMBL/GenBank/DDBJ whole genome shotgun (WGS) entry which is preliminary data.</text>
</comment>
<dbReference type="AlphaFoldDB" id="A0A8J2WKH5"/>
<dbReference type="Gene3D" id="1.20.5.170">
    <property type="match status" value="1"/>
</dbReference>
<dbReference type="InterPro" id="IPR003903">
    <property type="entry name" value="UIM_dom"/>
</dbReference>
<feature type="domain" description="EH" evidence="4">
    <location>
        <begin position="144"/>
        <end position="232"/>
    </location>
</feature>
<feature type="region of interest" description="Disordered" evidence="3">
    <location>
        <begin position="583"/>
        <end position="631"/>
    </location>
</feature>
<feature type="compositionally biased region" description="Polar residues" evidence="3">
    <location>
        <begin position="795"/>
        <end position="804"/>
    </location>
</feature>
<feature type="domain" description="EH" evidence="4">
    <location>
        <begin position="14"/>
        <end position="121"/>
    </location>
</feature>
<dbReference type="GO" id="GO:0005509">
    <property type="term" value="F:calcium ion binding"/>
    <property type="evidence" value="ECO:0007669"/>
    <property type="project" value="InterPro"/>
</dbReference>
<feature type="compositionally biased region" description="Basic and acidic residues" evidence="3">
    <location>
        <begin position="867"/>
        <end position="883"/>
    </location>
</feature>
<evidence type="ECO:0000259" key="4">
    <source>
        <dbReference type="PROSITE" id="PS50031"/>
    </source>
</evidence>
<dbReference type="GO" id="GO:0006897">
    <property type="term" value="P:endocytosis"/>
    <property type="evidence" value="ECO:0007669"/>
    <property type="project" value="TreeGrafter"/>
</dbReference>
<evidence type="ECO:0000313" key="7">
    <source>
        <dbReference type="Proteomes" id="UP000789390"/>
    </source>
</evidence>
<dbReference type="SUPFAM" id="SSF57997">
    <property type="entry name" value="Tropomyosin"/>
    <property type="match status" value="1"/>
</dbReference>
<dbReference type="PROSITE" id="PS50031">
    <property type="entry name" value="EH"/>
    <property type="match status" value="3"/>
</dbReference>
<feature type="compositionally biased region" description="Low complexity" evidence="3">
    <location>
        <begin position="811"/>
        <end position="823"/>
    </location>
</feature>
<dbReference type="GO" id="GO:0016197">
    <property type="term" value="P:endosomal transport"/>
    <property type="evidence" value="ECO:0007669"/>
    <property type="project" value="TreeGrafter"/>
</dbReference>
<dbReference type="Gene3D" id="1.10.238.10">
    <property type="entry name" value="EF-hand"/>
    <property type="match status" value="3"/>
</dbReference>
<feature type="region of interest" description="Disordered" evidence="3">
    <location>
        <begin position="646"/>
        <end position="977"/>
    </location>
</feature>
<feature type="domain" description="EF-hand" evidence="5">
    <location>
        <begin position="274"/>
        <end position="309"/>
    </location>
</feature>
<keyword evidence="7" id="KW-1185">Reference proteome</keyword>
<dbReference type="GO" id="GO:0030132">
    <property type="term" value="C:clathrin coat of coated pit"/>
    <property type="evidence" value="ECO:0007669"/>
    <property type="project" value="TreeGrafter"/>
</dbReference>
<dbReference type="CDD" id="cd00176">
    <property type="entry name" value="SPEC"/>
    <property type="match status" value="1"/>
</dbReference>
<reference evidence="6" key="1">
    <citation type="submission" date="2021-11" db="EMBL/GenBank/DDBJ databases">
        <authorList>
            <person name="Schell T."/>
        </authorList>
    </citation>
    <scope>NUCLEOTIDE SEQUENCE</scope>
    <source>
        <strain evidence="6">M5</strain>
    </source>
</reference>
<dbReference type="SUPFAM" id="SSF47473">
    <property type="entry name" value="EF-hand"/>
    <property type="match status" value="3"/>
</dbReference>
<dbReference type="OrthoDB" id="524326at2759"/>
<feature type="compositionally biased region" description="Low complexity" evidence="3">
    <location>
        <begin position="936"/>
        <end position="974"/>
    </location>
</feature>
<keyword evidence="1" id="KW-0106">Calcium</keyword>
<sequence>MAVLPSPTLVAGQNYAIFEAWYRHVDPKNLGSIGALDAANFLKKSGLHTSVLGKIWDLSDPQGKGYLDQNGFFTALKLVALAQNGIEISMSNISRETTPPEMGEQPPAIIQNAMTATSQGSFSSLTSPTGNQPKSFNWAVTATDRAKYDALFDSLSPVGGKLPGIKVKEVLVNSTLPLESLGKIWDLSDMDHDGALDRHEFIVAMHLVYKVLDNYPLPVSLPPELLSTVQDSTLRRGSTLAGAVNVLPPAVSSPENLKDIASNGHAVTWVVSEAEKTKYGALFLQADMDRDGYVSGLEIKDVFLQSRLPQPILAHIWGLCDVGQTGKLNSEQFALSMWLIQQKVQGRELPTVLTPEMMPPSLRAKETNVEELTHSAELEQIAKEIENLIREKRQLETDVAQKEADIRIKNGEVRNLQSELDTLSATLKQLEVQKKEAQKRLDDLDAQRSALEQDLQGVERQIEEHEKQVRTFRTQAEEQENTLRTQEAEVAAKKQELNNLRSEELRMEQQMQAASLQLDKLQNTLQDTHLQISQIKARMTVLQEHQHQVDEALMAYDEALETGDPSRLGDNVLRPIASVASDSDMLLSPNSDRNKVNGGTSHFNDGAFGSDPFSSLNGQNRGFSDSSNGDPFKESEFFKKAAQSTSSVDPFGAKDPFASAFGAPAKPTNDPFASAFGQAKSEPFDAFGRSKSPNVGADPFGSDPFNAPNSPLPAGRVESPTPALPPKKSKQPPPRPAPPKAVTSGTKGPQRPAPPIGATKSPDPFAPLSDPFTSAGASKDPFGGSGFADFASFESKFSGSSTGESFDAWGSTSTSSTKPTSESQQHRYAELEFTEDPFKDVGFSDPFASNTDDPFAIPTITNNGIKIKKDPDSFDPFSLDKDPFASSTSPSKSTIEFDSPFGSSAWNGRPDPFAAATAADNNNKSPSSWGNDFKFSSPTSSGPTKSPTSIGSSSLKSRSSSSSSPMKSSKVSASEPLPKFSEDAQIAWVAAESVRSEQERRRKAEMQEIADLEMAIALSKSEMNSRTPPSSDRLI</sequence>
<dbReference type="EMBL" id="CAKKLH010000281">
    <property type="protein sequence ID" value="CAH0108103.1"/>
    <property type="molecule type" value="Genomic_DNA"/>
</dbReference>
<feature type="compositionally biased region" description="Polar residues" evidence="3">
    <location>
        <begin position="919"/>
        <end position="930"/>
    </location>
</feature>
<evidence type="ECO:0008006" key="8">
    <source>
        <dbReference type="Google" id="ProtNLM"/>
    </source>
</evidence>
<gene>
    <name evidence="6" type="ORF">DGAL_LOCUS11469</name>
</gene>
<feature type="compositionally biased region" description="Polar residues" evidence="3">
    <location>
        <begin position="612"/>
        <end position="629"/>
    </location>
</feature>
<dbReference type="PANTHER" id="PTHR11216">
    <property type="entry name" value="EH DOMAIN"/>
    <property type="match status" value="1"/>
</dbReference>
<evidence type="ECO:0000259" key="5">
    <source>
        <dbReference type="PROSITE" id="PS50222"/>
    </source>
</evidence>
<feature type="compositionally biased region" description="Polar residues" evidence="3">
    <location>
        <begin position="885"/>
        <end position="906"/>
    </location>
</feature>
<dbReference type="InterPro" id="IPR018247">
    <property type="entry name" value="EF_Hand_1_Ca_BS"/>
</dbReference>
<proteinExistence type="predicted"/>
<accession>A0A8J2WKH5</accession>
<dbReference type="SMART" id="SM00054">
    <property type="entry name" value="EFh"/>
    <property type="match status" value="3"/>
</dbReference>
<evidence type="ECO:0000256" key="3">
    <source>
        <dbReference type="SAM" id="MobiDB-lite"/>
    </source>
</evidence>
<dbReference type="InterPro" id="IPR011992">
    <property type="entry name" value="EF-hand-dom_pair"/>
</dbReference>
<dbReference type="Proteomes" id="UP000789390">
    <property type="component" value="Unassembled WGS sequence"/>
</dbReference>
<feature type="domain" description="EF-hand" evidence="5">
    <location>
        <begin position="176"/>
        <end position="211"/>
    </location>
</feature>
<protein>
    <recommendedName>
        <fullName evidence="8">Epidermal growth factor receptor substrate 15-like 1</fullName>
    </recommendedName>
</protein>
<evidence type="ECO:0000313" key="6">
    <source>
        <dbReference type="EMBL" id="CAH0108103.1"/>
    </source>
</evidence>
<keyword evidence="2" id="KW-0175">Coiled coil</keyword>
<dbReference type="InterPro" id="IPR018159">
    <property type="entry name" value="Spectrin/alpha-actinin"/>
</dbReference>